<gene>
    <name evidence="1" type="ORF">LIPSTDRAFT_112884</name>
</gene>
<evidence type="ECO:0000313" key="1">
    <source>
        <dbReference type="EMBL" id="ODQ70652.1"/>
    </source>
</evidence>
<organism evidence="1 2">
    <name type="scientific">Lipomyces starkeyi NRRL Y-11557</name>
    <dbReference type="NCBI Taxonomy" id="675824"/>
    <lineage>
        <taxon>Eukaryota</taxon>
        <taxon>Fungi</taxon>
        <taxon>Dikarya</taxon>
        <taxon>Ascomycota</taxon>
        <taxon>Saccharomycotina</taxon>
        <taxon>Lipomycetes</taxon>
        <taxon>Lipomycetales</taxon>
        <taxon>Lipomycetaceae</taxon>
        <taxon>Lipomyces</taxon>
    </lineage>
</organism>
<protein>
    <submittedName>
        <fullName evidence="1">Uncharacterized protein</fullName>
    </submittedName>
</protein>
<dbReference type="EMBL" id="KV454299">
    <property type="protein sequence ID" value="ODQ70652.1"/>
    <property type="molecule type" value="Genomic_DNA"/>
</dbReference>
<dbReference type="OrthoDB" id="8119704at2759"/>
<reference evidence="1 2" key="1">
    <citation type="journal article" date="2016" name="Proc. Natl. Acad. Sci. U.S.A.">
        <title>Comparative genomics of biotechnologically important yeasts.</title>
        <authorList>
            <person name="Riley R."/>
            <person name="Haridas S."/>
            <person name="Wolfe K.H."/>
            <person name="Lopes M.R."/>
            <person name="Hittinger C.T."/>
            <person name="Goeker M."/>
            <person name="Salamov A.A."/>
            <person name="Wisecaver J.H."/>
            <person name="Long T.M."/>
            <person name="Calvey C.H."/>
            <person name="Aerts A.L."/>
            <person name="Barry K.W."/>
            <person name="Choi C."/>
            <person name="Clum A."/>
            <person name="Coughlan A.Y."/>
            <person name="Deshpande S."/>
            <person name="Douglass A.P."/>
            <person name="Hanson S.J."/>
            <person name="Klenk H.-P."/>
            <person name="LaButti K.M."/>
            <person name="Lapidus A."/>
            <person name="Lindquist E.A."/>
            <person name="Lipzen A.M."/>
            <person name="Meier-Kolthoff J.P."/>
            <person name="Ohm R.A."/>
            <person name="Otillar R.P."/>
            <person name="Pangilinan J.L."/>
            <person name="Peng Y."/>
            <person name="Rokas A."/>
            <person name="Rosa C.A."/>
            <person name="Scheuner C."/>
            <person name="Sibirny A.A."/>
            <person name="Slot J.C."/>
            <person name="Stielow J.B."/>
            <person name="Sun H."/>
            <person name="Kurtzman C.P."/>
            <person name="Blackwell M."/>
            <person name="Grigoriev I.V."/>
            <person name="Jeffries T.W."/>
        </authorList>
    </citation>
    <scope>NUCLEOTIDE SEQUENCE [LARGE SCALE GENOMIC DNA]</scope>
    <source>
        <strain evidence="1 2">NRRL Y-11557</strain>
    </source>
</reference>
<evidence type="ECO:0000313" key="2">
    <source>
        <dbReference type="Proteomes" id="UP000094385"/>
    </source>
</evidence>
<dbReference type="AlphaFoldDB" id="A0A1E3Q0F7"/>
<sequence length="117" mass="13010">MTELIYVGTSFGRLALRSAGSGDLPSLLLIHGNSSSSRVFKLILESKITTTFRNPHLSLLFSDSQLESIIDINSDARRCTMDREALLIAARRDKPDRIHFIIFTSGTQDSRRAAPCE</sequence>
<proteinExistence type="predicted"/>
<name>A0A1E3Q0F7_LIPST</name>
<dbReference type="Proteomes" id="UP000094385">
    <property type="component" value="Unassembled WGS sequence"/>
</dbReference>
<accession>A0A1E3Q0F7</accession>
<keyword evidence="2" id="KW-1185">Reference proteome</keyword>